<dbReference type="InterPro" id="IPR036782">
    <property type="entry name" value="NE0471-like_N"/>
</dbReference>
<dbReference type="SUPFAM" id="SSF143880">
    <property type="entry name" value="NE0471 N-terminal domain-like"/>
    <property type="match status" value="1"/>
</dbReference>
<name>A0A1G6URA0_9GAMM</name>
<evidence type="ECO:0008006" key="3">
    <source>
        <dbReference type="Google" id="ProtNLM"/>
    </source>
</evidence>
<accession>A0A1G6URA0</accession>
<reference evidence="1 2" key="1">
    <citation type="submission" date="2016-10" db="EMBL/GenBank/DDBJ databases">
        <authorList>
            <person name="de Groot N.N."/>
        </authorList>
    </citation>
    <scope>NUCLEOTIDE SEQUENCE [LARGE SCALE GENOMIC DNA]</scope>
    <source>
        <strain evidence="1 2">DSM 16957</strain>
    </source>
</reference>
<sequence>MIKLTAIEPQTDTSLLLHFSDGSAGVFDFSAILATHTEMTSPLLDPAYFRRCFIELGALAWPNGLDFSAASLHQRLESLGALKRDDAAA</sequence>
<dbReference type="OrthoDB" id="3233810at2"/>
<proteinExistence type="predicted"/>
<dbReference type="RefSeq" id="WP_091240494.1">
    <property type="nucleotide sequence ID" value="NZ_FNAG01000002.1"/>
</dbReference>
<protein>
    <recommendedName>
        <fullName evidence="3">DUF2442 domain-containing protein</fullName>
    </recommendedName>
</protein>
<dbReference type="AlphaFoldDB" id="A0A1G6URA0"/>
<keyword evidence="2" id="KW-1185">Reference proteome</keyword>
<evidence type="ECO:0000313" key="1">
    <source>
        <dbReference type="EMBL" id="SDD43862.1"/>
    </source>
</evidence>
<dbReference type="Gene3D" id="3.30.2020.10">
    <property type="entry name" value="NE0471-like N-terminal domain"/>
    <property type="match status" value="1"/>
</dbReference>
<dbReference type="EMBL" id="FNAG01000002">
    <property type="protein sequence ID" value="SDD43862.1"/>
    <property type="molecule type" value="Genomic_DNA"/>
</dbReference>
<organism evidence="1 2">
    <name type="scientific">Aquimonas voraii</name>
    <dbReference type="NCBI Taxonomy" id="265719"/>
    <lineage>
        <taxon>Bacteria</taxon>
        <taxon>Pseudomonadati</taxon>
        <taxon>Pseudomonadota</taxon>
        <taxon>Gammaproteobacteria</taxon>
        <taxon>Lysobacterales</taxon>
        <taxon>Lysobacteraceae</taxon>
        <taxon>Aquimonas</taxon>
    </lineage>
</organism>
<dbReference type="InterPro" id="IPR018841">
    <property type="entry name" value="DUF2442"/>
</dbReference>
<evidence type="ECO:0000313" key="2">
    <source>
        <dbReference type="Proteomes" id="UP000199603"/>
    </source>
</evidence>
<dbReference type="STRING" id="265719.SAMN04488509_102457"/>
<dbReference type="Proteomes" id="UP000199603">
    <property type="component" value="Unassembled WGS sequence"/>
</dbReference>
<dbReference type="Pfam" id="PF10387">
    <property type="entry name" value="DUF2442"/>
    <property type="match status" value="1"/>
</dbReference>
<gene>
    <name evidence="1" type="ORF">SAMN04488509_102457</name>
</gene>